<organism evidence="5 6">
    <name type="scientific">Marinimicrobium koreense</name>
    <dbReference type="NCBI Taxonomy" id="306545"/>
    <lineage>
        <taxon>Bacteria</taxon>
        <taxon>Pseudomonadati</taxon>
        <taxon>Pseudomonadota</taxon>
        <taxon>Gammaproteobacteria</taxon>
        <taxon>Cellvibrionales</taxon>
        <taxon>Cellvibrionaceae</taxon>
        <taxon>Marinimicrobium</taxon>
    </lineage>
</organism>
<name>A0A3N1NV28_9GAMM</name>
<evidence type="ECO:0000313" key="5">
    <source>
        <dbReference type="EMBL" id="ROQ19719.1"/>
    </source>
</evidence>
<gene>
    <name evidence="5" type="ORF">EDC38_0305</name>
</gene>
<dbReference type="AlphaFoldDB" id="A0A3N1NV28"/>
<dbReference type="InterPro" id="IPR000485">
    <property type="entry name" value="AsnC-type_HTH_dom"/>
</dbReference>
<dbReference type="GO" id="GO:0005829">
    <property type="term" value="C:cytosol"/>
    <property type="evidence" value="ECO:0007669"/>
    <property type="project" value="TreeGrafter"/>
</dbReference>
<dbReference type="InterPro" id="IPR036388">
    <property type="entry name" value="WH-like_DNA-bd_sf"/>
</dbReference>
<dbReference type="PRINTS" id="PR00033">
    <property type="entry name" value="HTHASNC"/>
</dbReference>
<dbReference type="PANTHER" id="PTHR30154">
    <property type="entry name" value="LEUCINE-RESPONSIVE REGULATORY PROTEIN"/>
    <property type="match status" value="1"/>
</dbReference>
<keyword evidence="1" id="KW-0805">Transcription regulation</keyword>
<evidence type="ECO:0000259" key="4">
    <source>
        <dbReference type="PROSITE" id="PS50956"/>
    </source>
</evidence>
<dbReference type="SMART" id="SM00344">
    <property type="entry name" value="HTH_ASNC"/>
    <property type="match status" value="1"/>
</dbReference>
<reference evidence="5 6" key="1">
    <citation type="submission" date="2018-11" db="EMBL/GenBank/DDBJ databases">
        <title>Genomic Encyclopedia of Type Strains, Phase IV (KMG-IV): sequencing the most valuable type-strain genomes for metagenomic binning, comparative biology and taxonomic classification.</title>
        <authorList>
            <person name="Goeker M."/>
        </authorList>
    </citation>
    <scope>NUCLEOTIDE SEQUENCE [LARGE SCALE GENOMIC DNA]</scope>
    <source>
        <strain evidence="5 6">DSM 16974</strain>
    </source>
</reference>
<feature type="domain" description="HTH asnC-type" evidence="4">
    <location>
        <begin position="12"/>
        <end position="73"/>
    </location>
</feature>
<accession>A0A3N1NV28</accession>
<dbReference type="InterPro" id="IPR019885">
    <property type="entry name" value="Tscrpt_reg_HTH_AsnC-type_CS"/>
</dbReference>
<sequence length="161" mass="17962">MSVSTSSDSIDLDDYDRKILRALQGSADYSMADLGNLIGLSHTPCWRRLKRLEAEGIIRGKVTLLDPKKVGMHVVVHSAVRLTSHQSEALEEFEAGIQAVPEVLECYASTGDSDYLLKVVVNSIEHYEQLLNEKLRPLPHVASIRSNFALKQVKYTTELPL</sequence>
<dbReference type="Pfam" id="PF13412">
    <property type="entry name" value="HTH_24"/>
    <property type="match status" value="1"/>
</dbReference>
<evidence type="ECO:0000256" key="2">
    <source>
        <dbReference type="ARBA" id="ARBA00023125"/>
    </source>
</evidence>
<dbReference type="PROSITE" id="PS50956">
    <property type="entry name" value="HTH_ASNC_2"/>
    <property type="match status" value="1"/>
</dbReference>
<dbReference type="GO" id="GO:0043565">
    <property type="term" value="F:sequence-specific DNA binding"/>
    <property type="evidence" value="ECO:0007669"/>
    <property type="project" value="InterPro"/>
</dbReference>
<proteinExistence type="predicted"/>
<dbReference type="RefSeq" id="WP_123637028.1">
    <property type="nucleotide sequence ID" value="NZ_JBHYFO010000017.1"/>
</dbReference>
<evidence type="ECO:0000256" key="1">
    <source>
        <dbReference type="ARBA" id="ARBA00023015"/>
    </source>
</evidence>
<dbReference type="InterPro" id="IPR011008">
    <property type="entry name" value="Dimeric_a/b-barrel"/>
</dbReference>
<dbReference type="OrthoDB" id="166264at2"/>
<dbReference type="SUPFAM" id="SSF54909">
    <property type="entry name" value="Dimeric alpha+beta barrel"/>
    <property type="match status" value="1"/>
</dbReference>
<dbReference type="Pfam" id="PF01037">
    <property type="entry name" value="AsnC_trans_reg"/>
    <property type="match status" value="1"/>
</dbReference>
<dbReference type="EMBL" id="RJUK01000001">
    <property type="protein sequence ID" value="ROQ19719.1"/>
    <property type="molecule type" value="Genomic_DNA"/>
</dbReference>
<keyword evidence="2" id="KW-0238">DNA-binding</keyword>
<dbReference type="InterPro" id="IPR036390">
    <property type="entry name" value="WH_DNA-bd_sf"/>
</dbReference>
<dbReference type="SUPFAM" id="SSF46785">
    <property type="entry name" value="Winged helix' DNA-binding domain"/>
    <property type="match status" value="1"/>
</dbReference>
<dbReference type="Proteomes" id="UP000273643">
    <property type="component" value="Unassembled WGS sequence"/>
</dbReference>
<dbReference type="PANTHER" id="PTHR30154:SF34">
    <property type="entry name" value="TRANSCRIPTIONAL REGULATOR AZLB"/>
    <property type="match status" value="1"/>
</dbReference>
<dbReference type="GO" id="GO:0043200">
    <property type="term" value="P:response to amino acid"/>
    <property type="evidence" value="ECO:0007669"/>
    <property type="project" value="TreeGrafter"/>
</dbReference>
<comment type="caution">
    <text evidence="5">The sequence shown here is derived from an EMBL/GenBank/DDBJ whole genome shotgun (WGS) entry which is preliminary data.</text>
</comment>
<dbReference type="InterPro" id="IPR019888">
    <property type="entry name" value="Tscrpt_reg_AsnC-like"/>
</dbReference>
<keyword evidence="3" id="KW-0804">Transcription</keyword>
<evidence type="ECO:0000256" key="3">
    <source>
        <dbReference type="ARBA" id="ARBA00023163"/>
    </source>
</evidence>
<protein>
    <submittedName>
        <fullName evidence="5">AsnC family transcriptional regulator</fullName>
    </submittedName>
</protein>
<dbReference type="InterPro" id="IPR019887">
    <property type="entry name" value="Tscrpt_reg_AsnC/Lrp_C"/>
</dbReference>
<dbReference type="Gene3D" id="1.10.10.10">
    <property type="entry name" value="Winged helix-like DNA-binding domain superfamily/Winged helix DNA-binding domain"/>
    <property type="match status" value="1"/>
</dbReference>
<dbReference type="PROSITE" id="PS00519">
    <property type="entry name" value="HTH_ASNC_1"/>
    <property type="match status" value="1"/>
</dbReference>
<dbReference type="Gene3D" id="3.30.70.920">
    <property type="match status" value="1"/>
</dbReference>
<keyword evidence="6" id="KW-1185">Reference proteome</keyword>
<evidence type="ECO:0000313" key="6">
    <source>
        <dbReference type="Proteomes" id="UP000273643"/>
    </source>
</evidence>